<feature type="binding site" evidence="9">
    <location>
        <position position="135"/>
    </location>
    <ligand>
        <name>L-histidine</name>
        <dbReference type="ChEBI" id="CHEBI:57595"/>
    </ligand>
</feature>
<dbReference type="EMBL" id="LCAV01000027">
    <property type="protein sequence ID" value="KKR97591.1"/>
    <property type="molecule type" value="Genomic_DNA"/>
</dbReference>
<dbReference type="AlphaFoldDB" id="A0A0G0VD79"/>
<dbReference type="PATRIC" id="fig|1619048.3.peg.663"/>
<keyword evidence="3 8" id="KW-0547">Nucleotide-binding</keyword>
<dbReference type="CDD" id="cd00773">
    <property type="entry name" value="HisRS-like_core"/>
    <property type="match status" value="1"/>
</dbReference>
<comment type="similarity">
    <text evidence="1 8">Belongs to the class-II aminoacyl-tRNA synthetase family.</text>
</comment>
<proteinExistence type="inferred from homology"/>
<dbReference type="InterPro" id="IPR006195">
    <property type="entry name" value="aa-tRNA-synth_II"/>
</dbReference>
<dbReference type="Gene3D" id="3.40.50.800">
    <property type="entry name" value="Anticodon-binding domain"/>
    <property type="match status" value="1"/>
</dbReference>
<dbReference type="NCBIfam" id="TIGR00442">
    <property type="entry name" value="hisS"/>
    <property type="match status" value="1"/>
</dbReference>
<dbReference type="GO" id="GO:0004821">
    <property type="term" value="F:histidine-tRNA ligase activity"/>
    <property type="evidence" value="ECO:0007669"/>
    <property type="project" value="UniProtKB-UniRule"/>
</dbReference>
<evidence type="ECO:0000256" key="5">
    <source>
        <dbReference type="ARBA" id="ARBA00022917"/>
    </source>
</evidence>
<evidence type="ECO:0000313" key="12">
    <source>
        <dbReference type="Proteomes" id="UP000034108"/>
    </source>
</evidence>
<comment type="catalytic activity">
    <reaction evidence="7 8">
        <text>tRNA(His) + L-histidine + ATP = L-histidyl-tRNA(His) + AMP + diphosphate + H(+)</text>
        <dbReference type="Rhea" id="RHEA:17313"/>
        <dbReference type="Rhea" id="RHEA-COMP:9665"/>
        <dbReference type="Rhea" id="RHEA-COMP:9689"/>
        <dbReference type="ChEBI" id="CHEBI:15378"/>
        <dbReference type="ChEBI" id="CHEBI:30616"/>
        <dbReference type="ChEBI" id="CHEBI:33019"/>
        <dbReference type="ChEBI" id="CHEBI:57595"/>
        <dbReference type="ChEBI" id="CHEBI:78442"/>
        <dbReference type="ChEBI" id="CHEBI:78527"/>
        <dbReference type="ChEBI" id="CHEBI:456215"/>
        <dbReference type="EC" id="6.1.1.21"/>
    </reaction>
</comment>
<dbReference type="InterPro" id="IPR033656">
    <property type="entry name" value="HisRS_anticodon"/>
</dbReference>
<evidence type="ECO:0000256" key="8">
    <source>
        <dbReference type="HAMAP-Rule" id="MF_00127"/>
    </source>
</evidence>
<feature type="binding site" evidence="9">
    <location>
        <begin position="104"/>
        <end position="106"/>
    </location>
    <ligand>
        <name>L-histidine</name>
        <dbReference type="ChEBI" id="CHEBI:57595"/>
    </ligand>
</feature>
<dbReference type="Gene3D" id="3.30.930.10">
    <property type="entry name" value="Bira Bifunctional Protein, Domain 2"/>
    <property type="match status" value="1"/>
</dbReference>
<dbReference type="SUPFAM" id="SSF55681">
    <property type="entry name" value="Class II aaRS and biotin synthetases"/>
    <property type="match status" value="1"/>
</dbReference>
<keyword evidence="2 8" id="KW-0436">Ligase</keyword>
<dbReference type="CDD" id="cd00859">
    <property type="entry name" value="HisRS_anticodon"/>
    <property type="match status" value="1"/>
</dbReference>
<dbReference type="PANTHER" id="PTHR43707">
    <property type="entry name" value="HISTIDYL-TRNA SYNTHETASE"/>
    <property type="match status" value="1"/>
</dbReference>
<sequence length="446" mass="50892">MIEEKQEVQENLPAGEEQVKKGVRIIQALRGMKDILPNDQKYWKLVFDKVVALASHYGFERYETPILEEALLFNRSIGKDTDIVEKEMYIFEDLDGTKVALRPEATASLARTYIQHGLWNQPQPIKAWYWGPMFRHERPQSGRYRNFYQFGFEILGEAAPIADAIIILLAYNFYHEMGVPVSIQINSIGCAECRAKYVEELTQYFRSQRSHLCEFCKKRLQRNPMRLLDCKEEQCQPIKQNAPQILDSLCDPCREHFMAVLEYLDELGLPYFLNHSLVRGLDYYTRTVFEIYAAGEEGASQAALGGGGRYDLLISTLGGRPTPACGFAHGVERAASKIKEAGRVLPMDEKKDVFIAQLGEQARRKAVVLFENCRKAGIKVAENFYKNGLRPQLEMADKMQVPYALIIGQKEVQDGTVIIRDMESGNQEIVDINKAVVEVKKKLFLS</sequence>
<dbReference type="GO" id="GO:0006427">
    <property type="term" value="P:histidyl-tRNA aminoacylation"/>
    <property type="evidence" value="ECO:0007669"/>
    <property type="project" value="UniProtKB-UniRule"/>
</dbReference>
<dbReference type="Pfam" id="PF13393">
    <property type="entry name" value="tRNA-synt_His"/>
    <property type="match status" value="1"/>
</dbReference>
<dbReference type="PIRSF" id="PIRSF001549">
    <property type="entry name" value="His-tRNA_synth"/>
    <property type="match status" value="1"/>
</dbReference>
<dbReference type="InterPro" id="IPR036621">
    <property type="entry name" value="Anticodon-bd_dom_sf"/>
</dbReference>
<evidence type="ECO:0000256" key="3">
    <source>
        <dbReference type="ARBA" id="ARBA00022741"/>
    </source>
</evidence>
<comment type="subcellular location">
    <subcellularLocation>
        <location evidence="8">Cytoplasm</location>
    </subcellularLocation>
</comment>
<evidence type="ECO:0000256" key="2">
    <source>
        <dbReference type="ARBA" id="ARBA00022598"/>
    </source>
</evidence>
<evidence type="ECO:0000256" key="9">
    <source>
        <dbReference type="PIRSR" id="PIRSR001549-1"/>
    </source>
</evidence>
<feature type="binding site" evidence="9">
    <location>
        <begin position="283"/>
        <end position="284"/>
    </location>
    <ligand>
        <name>L-histidine</name>
        <dbReference type="ChEBI" id="CHEBI:57595"/>
    </ligand>
</feature>
<keyword evidence="4 8" id="KW-0067">ATP-binding</keyword>
<feature type="domain" description="Aminoacyl-transfer RNA synthetases class-II family profile" evidence="10">
    <location>
        <begin position="53"/>
        <end position="346"/>
    </location>
</feature>
<dbReference type="SUPFAM" id="SSF52954">
    <property type="entry name" value="Class II aaRS ABD-related"/>
    <property type="match status" value="1"/>
</dbReference>
<dbReference type="InterPro" id="IPR041715">
    <property type="entry name" value="HisRS-like_core"/>
</dbReference>
<gene>
    <name evidence="8" type="primary">hisS</name>
    <name evidence="11" type="ORF">UU49_C0027G0004</name>
</gene>
<dbReference type="GO" id="GO:0005524">
    <property type="term" value="F:ATP binding"/>
    <property type="evidence" value="ECO:0007669"/>
    <property type="project" value="UniProtKB-UniRule"/>
</dbReference>
<name>A0A0G0VD79_9BACT</name>
<evidence type="ECO:0000313" key="11">
    <source>
        <dbReference type="EMBL" id="KKR97591.1"/>
    </source>
</evidence>
<accession>A0A0G0VD79</accession>
<dbReference type="GO" id="GO:0005737">
    <property type="term" value="C:cytoplasm"/>
    <property type="evidence" value="ECO:0007669"/>
    <property type="project" value="UniProtKB-SubCell"/>
</dbReference>
<protein>
    <recommendedName>
        <fullName evidence="8">Histidine--tRNA ligase</fullName>
        <ecNumber evidence="8">6.1.1.21</ecNumber>
    </recommendedName>
    <alternativeName>
        <fullName evidence="8">Histidyl-tRNA synthetase</fullName>
        <shortName evidence="8">HisRS</shortName>
    </alternativeName>
</protein>
<evidence type="ECO:0000256" key="4">
    <source>
        <dbReference type="ARBA" id="ARBA00022840"/>
    </source>
</evidence>
<feature type="binding site" evidence="9">
    <location>
        <position position="153"/>
    </location>
    <ligand>
        <name>L-histidine</name>
        <dbReference type="ChEBI" id="CHEBI:57595"/>
    </ligand>
</feature>
<feature type="binding site" evidence="9">
    <location>
        <position position="279"/>
    </location>
    <ligand>
        <name>L-histidine</name>
        <dbReference type="ChEBI" id="CHEBI:57595"/>
    </ligand>
</feature>
<dbReference type="InterPro" id="IPR045864">
    <property type="entry name" value="aa-tRNA-synth_II/BPL/LPL"/>
</dbReference>
<dbReference type="STRING" id="1619048.UU49_C0027G0004"/>
<dbReference type="HAMAP" id="MF_00127">
    <property type="entry name" value="His_tRNA_synth"/>
    <property type="match status" value="1"/>
</dbReference>
<evidence type="ECO:0000256" key="1">
    <source>
        <dbReference type="ARBA" id="ARBA00008226"/>
    </source>
</evidence>
<comment type="caution">
    <text evidence="11">The sequence shown here is derived from an EMBL/GenBank/DDBJ whole genome shotgun (WGS) entry which is preliminary data.</text>
</comment>
<dbReference type="Pfam" id="PF03129">
    <property type="entry name" value="HGTP_anticodon"/>
    <property type="match status" value="1"/>
</dbReference>
<dbReference type="PANTHER" id="PTHR43707:SF1">
    <property type="entry name" value="HISTIDINE--TRNA LIGASE, MITOCHONDRIAL-RELATED"/>
    <property type="match status" value="1"/>
</dbReference>
<dbReference type="InterPro" id="IPR004154">
    <property type="entry name" value="Anticodon-bd"/>
</dbReference>
<feature type="binding site" evidence="9">
    <location>
        <position position="149"/>
    </location>
    <ligand>
        <name>L-histidine</name>
        <dbReference type="ChEBI" id="CHEBI:57595"/>
    </ligand>
</feature>
<comment type="subunit">
    <text evidence="8">Homodimer.</text>
</comment>
<evidence type="ECO:0000256" key="6">
    <source>
        <dbReference type="ARBA" id="ARBA00023146"/>
    </source>
</evidence>
<dbReference type="PROSITE" id="PS50862">
    <property type="entry name" value="AA_TRNA_LIGASE_II"/>
    <property type="match status" value="1"/>
</dbReference>
<evidence type="ECO:0000256" key="7">
    <source>
        <dbReference type="ARBA" id="ARBA00047639"/>
    </source>
</evidence>
<reference evidence="11 12" key="1">
    <citation type="journal article" date="2015" name="Nature">
        <title>rRNA introns, odd ribosomes, and small enigmatic genomes across a large radiation of phyla.</title>
        <authorList>
            <person name="Brown C.T."/>
            <person name="Hug L.A."/>
            <person name="Thomas B.C."/>
            <person name="Sharon I."/>
            <person name="Castelle C.J."/>
            <person name="Singh A."/>
            <person name="Wilkins M.J."/>
            <person name="Williams K.H."/>
            <person name="Banfield J.F."/>
        </authorList>
    </citation>
    <scope>NUCLEOTIDE SEQUENCE [LARGE SCALE GENOMIC DNA]</scope>
</reference>
<dbReference type="EC" id="6.1.1.21" evidence="8"/>
<dbReference type="InterPro" id="IPR015807">
    <property type="entry name" value="His-tRNA-ligase"/>
</dbReference>
<keyword evidence="8" id="KW-0963">Cytoplasm</keyword>
<organism evidence="11 12">
    <name type="scientific">Candidatus Magasanikbacteria bacterium GW2011_GWC2_41_17</name>
    <dbReference type="NCBI Taxonomy" id="1619048"/>
    <lineage>
        <taxon>Bacteria</taxon>
        <taxon>Candidatus Magasanikiibacteriota</taxon>
    </lineage>
</organism>
<dbReference type="InterPro" id="IPR004516">
    <property type="entry name" value="HisRS/HisZ"/>
</dbReference>
<dbReference type="Proteomes" id="UP000034108">
    <property type="component" value="Unassembled WGS sequence"/>
</dbReference>
<keyword evidence="6 8" id="KW-0030">Aminoacyl-tRNA synthetase</keyword>
<keyword evidence="5 8" id="KW-0648">Protein biosynthesis</keyword>
<evidence type="ECO:0000259" key="10">
    <source>
        <dbReference type="PROSITE" id="PS50862"/>
    </source>
</evidence>